<dbReference type="InterPro" id="IPR009057">
    <property type="entry name" value="Homeodomain-like_sf"/>
</dbReference>
<dbReference type="Proteomes" id="UP001239265">
    <property type="component" value="Unassembled WGS sequence"/>
</dbReference>
<dbReference type="Pfam" id="PF12833">
    <property type="entry name" value="HTH_18"/>
    <property type="match status" value="1"/>
</dbReference>
<keyword evidence="2" id="KW-0238">DNA-binding</keyword>
<dbReference type="SUPFAM" id="SSF46689">
    <property type="entry name" value="Homeodomain-like"/>
    <property type="match status" value="1"/>
</dbReference>
<keyword evidence="3" id="KW-0804">Transcription</keyword>
<evidence type="ECO:0000313" key="5">
    <source>
        <dbReference type="EMBL" id="MDQ8748799.1"/>
    </source>
</evidence>
<dbReference type="PANTHER" id="PTHR47504:SF5">
    <property type="entry name" value="RIGHT ORIGIN-BINDING PROTEIN"/>
    <property type="match status" value="1"/>
</dbReference>
<name>A0ABD5B5Y0_ELIMR</name>
<dbReference type="RefSeq" id="WP_078795558.1">
    <property type="nucleotide sequence ID" value="NZ_CP040516.1"/>
</dbReference>
<evidence type="ECO:0000256" key="1">
    <source>
        <dbReference type="ARBA" id="ARBA00023015"/>
    </source>
</evidence>
<dbReference type="Gene3D" id="1.10.10.60">
    <property type="entry name" value="Homeodomain-like"/>
    <property type="match status" value="1"/>
</dbReference>
<dbReference type="InterPro" id="IPR018060">
    <property type="entry name" value="HTH_AraC"/>
</dbReference>
<dbReference type="AlphaFoldDB" id="A0ABD5B5Y0"/>
<accession>A0ABD5B5Y0</accession>
<evidence type="ECO:0000259" key="4">
    <source>
        <dbReference type="PROSITE" id="PS01124"/>
    </source>
</evidence>
<reference evidence="5 6" key="1">
    <citation type="submission" date="2023-06" db="EMBL/GenBank/DDBJ databases">
        <title>Nosocomial Elizabethkingia miricola genome.</title>
        <authorList>
            <person name="Morgado S."/>
            <person name="Fonseca E."/>
            <person name="Freitas F."/>
            <person name="Vicente A.C."/>
        </authorList>
    </citation>
    <scope>NUCLEOTIDE SEQUENCE [LARGE SCALE GENOMIC DNA]</scope>
    <source>
        <strain evidence="5 6">EM15</strain>
    </source>
</reference>
<organism evidence="5 6">
    <name type="scientific">Elizabethkingia miricola</name>
    <name type="common">Chryseobacterium miricola</name>
    <dbReference type="NCBI Taxonomy" id="172045"/>
    <lineage>
        <taxon>Bacteria</taxon>
        <taxon>Pseudomonadati</taxon>
        <taxon>Bacteroidota</taxon>
        <taxon>Flavobacteriia</taxon>
        <taxon>Flavobacteriales</taxon>
        <taxon>Weeksellaceae</taxon>
        <taxon>Elizabethkingia</taxon>
    </lineage>
</organism>
<gene>
    <name evidence="5" type="ORF">QT385_09125</name>
</gene>
<dbReference type="InterPro" id="IPR050959">
    <property type="entry name" value="MarA-like"/>
</dbReference>
<evidence type="ECO:0000313" key="6">
    <source>
        <dbReference type="Proteomes" id="UP001239265"/>
    </source>
</evidence>
<sequence>MYFKENIFEFGKPKNRFLSTFVDTFFYVGCLVADLDFKQETIVPFPRASFGYFFDNPFKVTNHTKNETFETQMIFSKASIDNISVEPLTDQVRIIGAHVKSYALSYFTRQKIGNLSWYIKVNEIFKKSDLIESQLNNCQNPKQMFDIIESYFLDNILIRDLSKTQKAIEIIEQFKGDIEIKEVASILQFTERTLRNIFFSNVGCSPKEYIALVKMKMIAFDLVNSQKSMTDIALDNNFYDQAHFNNSIKKTTGTSPKKLKNDIPDFRFFQF</sequence>
<dbReference type="SMART" id="SM00342">
    <property type="entry name" value="HTH_ARAC"/>
    <property type="match status" value="1"/>
</dbReference>
<dbReference type="GO" id="GO:0003677">
    <property type="term" value="F:DNA binding"/>
    <property type="evidence" value="ECO:0007669"/>
    <property type="project" value="UniProtKB-KW"/>
</dbReference>
<comment type="caution">
    <text evidence="5">The sequence shown here is derived from an EMBL/GenBank/DDBJ whole genome shotgun (WGS) entry which is preliminary data.</text>
</comment>
<dbReference type="PANTHER" id="PTHR47504">
    <property type="entry name" value="RIGHT ORIGIN-BINDING PROTEIN"/>
    <property type="match status" value="1"/>
</dbReference>
<evidence type="ECO:0000256" key="2">
    <source>
        <dbReference type="ARBA" id="ARBA00023125"/>
    </source>
</evidence>
<feature type="domain" description="HTH araC/xylS-type" evidence="4">
    <location>
        <begin position="165"/>
        <end position="262"/>
    </location>
</feature>
<keyword evidence="1" id="KW-0805">Transcription regulation</keyword>
<evidence type="ECO:0000256" key="3">
    <source>
        <dbReference type="ARBA" id="ARBA00023163"/>
    </source>
</evidence>
<proteinExistence type="predicted"/>
<protein>
    <submittedName>
        <fullName evidence="5">Helix-turn-helix transcriptional regulator</fullName>
    </submittedName>
</protein>
<dbReference type="EMBL" id="JAUCQJ010000002">
    <property type="protein sequence ID" value="MDQ8748799.1"/>
    <property type="molecule type" value="Genomic_DNA"/>
</dbReference>
<dbReference type="PROSITE" id="PS00041">
    <property type="entry name" value="HTH_ARAC_FAMILY_1"/>
    <property type="match status" value="1"/>
</dbReference>
<dbReference type="PROSITE" id="PS01124">
    <property type="entry name" value="HTH_ARAC_FAMILY_2"/>
    <property type="match status" value="1"/>
</dbReference>
<dbReference type="InterPro" id="IPR018062">
    <property type="entry name" value="HTH_AraC-typ_CS"/>
</dbReference>